<accession>A0A7R9U0N3</accession>
<dbReference type="AlphaFoldDB" id="A0A7R9U0N3"/>
<name>A0A7R9U0N3_9VIRI</name>
<dbReference type="GO" id="GO:0035861">
    <property type="term" value="C:site of double-strand break"/>
    <property type="evidence" value="ECO:0007669"/>
    <property type="project" value="TreeGrafter"/>
</dbReference>
<evidence type="ECO:0000256" key="4">
    <source>
        <dbReference type="ARBA" id="ARBA00009028"/>
    </source>
</evidence>
<evidence type="ECO:0000259" key="19">
    <source>
        <dbReference type="SMART" id="SM01347"/>
    </source>
</evidence>
<dbReference type="InterPro" id="IPR004843">
    <property type="entry name" value="Calcineurin-like_PHP"/>
</dbReference>
<dbReference type="GO" id="GO:0030870">
    <property type="term" value="C:Mre11 complex"/>
    <property type="evidence" value="ECO:0007669"/>
    <property type="project" value="UniProtKB-UniRule"/>
</dbReference>
<dbReference type="EMBL" id="HBDZ01015158">
    <property type="protein sequence ID" value="CAD8250139.1"/>
    <property type="molecule type" value="Transcribed_RNA"/>
</dbReference>
<comment type="cofactor">
    <cofactor evidence="1 16">
        <name>Mn(2+)</name>
        <dbReference type="ChEBI" id="CHEBI:29035"/>
    </cofactor>
</comment>
<dbReference type="GO" id="GO:0000014">
    <property type="term" value="F:single-stranded DNA endodeoxyribonuclease activity"/>
    <property type="evidence" value="ECO:0007669"/>
    <property type="project" value="TreeGrafter"/>
</dbReference>
<dbReference type="GO" id="GO:0097552">
    <property type="term" value="P:mitochondrial double-strand break repair via homologous recombination"/>
    <property type="evidence" value="ECO:0007669"/>
    <property type="project" value="TreeGrafter"/>
</dbReference>
<dbReference type="Pfam" id="PF04152">
    <property type="entry name" value="Mre11_DNA_bind"/>
    <property type="match status" value="1"/>
</dbReference>
<dbReference type="GO" id="GO:0030145">
    <property type="term" value="F:manganese ion binding"/>
    <property type="evidence" value="ECO:0007669"/>
    <property type="project" value="UniProtKB-UniRule"/>
</dbReference>
<evidence type="ECO:0000313" key="20">
    <source>
        <dbReference type="EMBL" id="CAD8250139.1"/>
    </source>
</evidence>
<dbReference type="GO" id="GO:0000724">
    <property type="term" value="P:double-strand break repair via homologous recombination"/>
    <property type="evidence" value="ECO:0007669"/>
    <property type="project" value="TreeGrafter"/>
</dbReference>
<evidence type="ECO:0000256" key="3">
    <source>
        <dbReference type="ARBA" id="ARBA00004286"/>
    </source>
</evidence>
<evidence type="ECO:0000256" key="18">
    <source>
        <dbReference type="SAM" id="MobiDB-lite"/>
    </source>
</evidence>
<dbReference type="GO" id="GO:0000723">
    <property type="term" value="P:telomere maintenance"/>
    <property type="evidence" value="ECO:0007669"/>
    <property type="project" value="TreeGrafter"/>
</dbReference>
<sequence length="755" mass="82131">MAAGGARADTFRILIATDNHLGLNEKCQERKNDSFEAFEEVLKMAVKMKVDFLLLDGDLFHDNVPSRATMVRTMDMLRKYCIGDGAVRFQVVSDQARNFDRVGASNVVNFEDEHLNVKLPVFCIHGNHDDPTGADHHSALDVLSSAQLVNYFGKAQTTVQPNGKDTTGAIKVWPVLMVKGETKLALYGLGNMRDERLHRMFHQPEHVKFVRPAGDNKDDWFSVFGIHQNREGYGSKAFIPHNVLPDFLDLIVWGHEHESKPEPESVQGLEKAVVLQPGSTVVMQLTEAESKRKHACLLEVRSGQYRVTPKPIPNQRPFIFASVALRDHIAAEEAQDSEAVARFLQDHVEGLLSEHADEMAMRDEDARNEGRAGESSWLDPHKKPLVRVKVDYSGKDNNRPYTTINVQRFGQEFVGKVANPKDILNFSKAASKAQGRKAAAHGSTANAEIAREEELLRNAGGGGGRQIEQLVSQNLSAEMSIIDDRDLSLALQKYVHKDDKSAFMDMVRAKIEETAKVMKQRDATNLGSEQEVQAAVRDHAQALMKKRREAEGDGDEAVGGASTGPAAAAKGKAKARAPLRQATLADMDANREGGAQAKKRGRAEADAASGGDAFGEEGPTPARASKRAAAVTRKSPRGKAPAAAATRGRSTRGGGRATARCEAQVLDTDSDEDDPAFAPTEDGGSEDSEMEEAAEAPKMTSRGRAASQRGAVRASQRGTTRGTQRGTQRTRGGSQRATRAGGGNDDDDDGPGYRF</sequence>
<feature type="active site" description="Proton donor" evidence="17">
    <location>
        <position position="128"/>
    </location>
</feature>
<evidence type="ECO:0000256" key="16">
    <source>
        <dbReference type="PIRNR" id="PIRNR000882"/>
    </source>
</evidence>
<reference evidence="20" key="1">
    <citation type="submission" date="2021-01" db="EMBL/GenBank/DDBJ databases">
        <authorList>
            <person name="Corre E."/>
            <person name="Pelletier E."/>
            <person name="Niang G."/>
            <person name="Scheremetjew M."/>
            <person name="Finn R."/>
            <person name="Kale V."/>
            <person name="Holt S."/>
            <person name="Cochrane G."/>
            <person name="Meng A."/>
            <person name="Brown T."/>
            <person name="Cohen L."/>
        </authorList>
    </citation>
    <scope>NUCLEOTIDE SEQUENCE</scope>
    <source>
        <strain evidence="20">CCMP1413</strain>
    </source>
</reference>
<dbReference type="GO" id="GO:0042138">
    <property type="term" value="P:meiotic DNA double-strand break formation"/>
    <property type="evidence" value="ECO:0007669"/>
    <property type="project" value="TreeGrafter"/>
</dbReference>
<protein>
    <recommendedName>
        <fullName evidence="16">Double-strand break repair protein</fullName>
    </recommendedName>
</protein>
<keyword evidence="12 16" id="KW-0234">DNA repair</keyword>
<dbReference type="PANTHER" id="PTHR10139:SF1">
    <property type="entry name" value="DOUBLE-STRAND BREAK REPAIR PROTEIN MRE11"/>
    <property type="match status" value="1"/>
</dbReference>
<feature type="compositionally biased region" description="Low complexity" evidence="18">
    <location>
        <begin position="638"/>
        <end position="648"/>
    </location>
</feature>
<evidence type="ECO:0000256" key="6">
    <source>
        <dbReference type="ARBA" id="ARBA00022722"/>
    </source>
</evidence>
<dbReference type="GO" id="GO:0006303">
    <property type="term" value="P:double-strand break repair via nonhomologous end joining"/>
    <property type="evidence" value="ECO:0007669"/>
    <property type="project" value="TreeGrafter"/>
</dbReference>
<evidence type="ECO:0000256" key="2">
    <source>
        <dbReference type="ARBA" id="ARBA00004123"/>
    </source>
</evidence>
<keyword evidence="13 16" id="KW-0464">Manganese</keyword>
<gene>
    <name evidence="20" type="ORF">PCOL08062_LOCUS11671</name>
</gene>
<evidence type="ECO:0000256" key="15">
    <source>
        <dbReference type="ARBA" id="ARBA00023254"/>
    </source>
</evidence>
<dbReference type="GO" id="GO:0008296">
    <property type="term" value="F:3'-5'-DNA exonuclease activity"/>
    <property type="evidence" value="ECO:0007669"/>
    <property type="project" value="InterPro"/>
</dbReference>
<evidence type="ECO:0000256" key="13">
    <source>
        <dbReference type="ARBA" id="ARBA00023211"/>
    </source>
</evidence>
<dbReference type="InterPro" id="IPR003701">
    <property type="entry name" value="Mre11"/>
</dbReference>
<dbReference type="PIRSF" id="PIRSF000882">
    <property type="entry name" value="DSB_repair_MRE11"/>
    <property type="match status" value="1"/>
</dbReference>
<dbReference type="Gene3D" id="3.60.21.10">
    <property type="match status" value="1"/>
</dbReference>
<keyword evidence="5" id="KW-0158">Chromosome</keyword>
<dbReference type="SUPFAM" id="SSF56300">
    <property type="entry name" value="Metallo-dependent phosphatases"/>
    <property type="match status" value="1"/>
</dbReference>
<organism evidence="20">
    <name type="scientific">Prasinoderma coloniale</name>
    <dbReference type="NCBI Taxonomy" id="156133"/>
    <lineage>
        <taxon>Eukaryota</taxon>
        <taxon>Viridiplantae</taxon>
        <taxon>Prasinodermophyta</taxon>
        <taxon>Prasinodermophyceae</taxon>
        <taxon>Prasinodermales</taxon>
        <taxon>Prasinodermaceae</taxon>
        <taxon>Prasinoderma</taxon>
    </lineage>
</organism>
<dbReference type="GO" id="GO:0007095">
    <property type="term" value="P:mitotic G2 DNA damage checkpoint signaling"/>
    <property type="evidence" value="ECO:0007669"/>
    <property type="project" value="TreeGrafter"/>
</dbReference>
<feature type="compositionally biased region" description="Low complexity" evidence="18">
    <location>
        <begin position="558"/>
        <end position="570"/>
    </location>
</feature>
<feature type="compositionally biased region" description="Acidic residues" evidence="18">
    <location>
        <begin position="744"/>
        <end position="755"/>
    </location>
</feature>
<evidence type="ECO:0000256" key="9">
    <source>
        <dbReference type="ARBA" id="ARBA00022763"/>
    </source>
</evidence>
<dbReference type="InterPro" id="IPR029052">
    <property type="entry name" value="Metallo-depent_PP-like"/>
</dbReference>
<dbReference type="InterPro" id="IPR041796">
    <property type="entry name" value="Mre11_N"/>
</dbReference>
<feature type="region of interest" description="Disordered" evidence="18">
    <location>
        <begin position="542"/>
        <end position="755"/>
    </location>
</feature>
<keyword evidence="8 16" id="KW-0255">Endonuclease</keyword>
<evidence type="ECO:0000256" key="5">
    <source>
        <dbReference type="ARBA" id="ARBA00022454"/>
    </source>
</evidence>
<evidence type="ECO:0000256" key="10">
    <source>
        <dbReference type="ARBA" id="ARBA00022801"/>
    </source>
</evidence>
<keyword evidence="7" id="KW-0479">Metal-binding</keyword>
<dbReference type="InterPro" id="IPR038487">
    <property type="entry name" value="Mre11_capping_dom"/>
</dbReference>
<comment type="subcellular location">
    <subcellularLocation>
        <location evidence="3">Chromosome</location>
    </subcellularLocation>
    <subcellularLocation>
        <location evidence="2 16">Nucleus</location>
    </subcellularLocation>
</comment>
<evidence type="ECO:0000256" key="7">
    <source>
        <dbReference type="ARBA" id="ARBA00022723"/>
    </source>
</evidence>
<dbReference type="SMART" id="SM01347">
    <property type="entry name" value="Mre11_DNA_bind"/>
    <property type="match status" value="1"/>
</dbReference>
<feature type="compositionally biased region" description="Acidic residues" evidence="18">
    <location>
        <begin position="683"/>
        <end position="694"/>
    </location>
</feature>
<dbReference type="Pfam" id="PF00149">
    <property type="entry name" value="Metallophos"/>
    <property type="match status" value="1"/>
</dbReference>
<evidence type="ECO:0000256" key="14">
    <source>
        <dbReference type="ARBA" id="ARBA00023242"/>
    </source>
</evidence>
<dbReference type="CDD" id="cd00840">
    <property type="entry name" value="MPP_Mre11_N"/>
    <property type="match status" value="1"/>
</dbReference>
<comment type="function">
    <text evidence="16">Core component of the MRN complex, which plays a central role in double-strand break (DSB) repair, DNA recombination, maintenance of telomere integrity and meiosis. The MRN complex is involved in the repair of DNA double-strand breaks (DSBs) via homologous recombination (HR), an error-free mechanism which primarily occurs during S and G2 phases. The complex (1) mediates the end resection of damaged DNA, which generates proper single-stranded DNA, a key initial steps in HR, and is (2) required for the recruitment of other repair factors and efficient activation of ATM and ATR upon DNA damage. Within the MRN complex, MRE11 possesses both single-strand endonuclease activity and double-strand-specific 3'-5' exonuclease activity. MRE11 first endonucleolytically cleaves the 5' strand at DNA DSB ends to prevent non-homologous end joining (NHEJ) and licence HR. It then generates a single-stranded DNA gap via 3' to 5' exonucleolytic degradation, which is required for single-strand invasion and recombination.</text>
</comment>
<keyword evidence="11 16" id="KW-0269">Exonuclease</keyword>
<feature type="domain" description="Mre11 DNA-binding" evidence="19">
    <location>
        <begin position="305"/>
        <end position="494"/>
    </location>
</feature>
<keyword evidence="6 16" id="KW-0540">Nuclease</keyword>
<evidence type="ECO:0000256" key="1">
    <source>
        <dbReference type="ARBA" id="ARBA00001936"/>
    </source>
</evidence>
<keyword evidence="15 16" id="KW-0469">Meiosis</keyword>
<evidence type="ECO:0000256" key="11">
    <source>
        <dbReference type="ARBA" id="ARBA00022839"/>
    </source>
</evidence>
<evidence type="ECO:0000256" key="8">
    <source>
        <dbReference type="ARBA" id="ARBA00022759"/>
    </source>
</evidence>
<comment type="similarity">
    <text evidence="4 16">Belongs to the MRE11/RAD32 family.</text>
</comment>
<keyword evidence="9 16" id="KW-0227">DNA damage</keyword>
<evidence type="ECO:0000256" key="12">
    <source>
        <dbReference type="ARBA" id="ARBA00023204"/>
    </source>
</evidence>
<feature type="compositionally biased region" description="Low complexity" evidence="18">
    <location>
        <begin position="713"/>
        <end position="739"/>
    </location>
</feature>
<keyword evidence="10 16" id="KW-0378">Hydrolase</keyword>
<evidence type="ECO:0000256" key="17">
    <source>
        <dbReference type="PIRSR" id="PIRSR000882-1"/>
    </source>
</evidence>
<dbReference type="InterPro" id="IPR007281">
    <property type="entry name" value="Mre11_DNA-bd"/>
</dbReference>
<dbReference type="Gene3D" id="3.30.110.110">
    <property type="entry name" value="Mre11, capping domain"/>
    <property type="match status" value="1"/>
</dbReference>
<dbReference type="PANTHER" id="PTHR10139">
    <property type="entry name" value="DOUBLE-STRAND BREAK REPAIR PROTEIN MRE11"/>
    <property type="match status" value="1"/>
</dbReference>
<proteinExistence type="inferred from homology"/>
<keyword evidence="14 16" id="KW-0539">Nucleus</keyword>